<name>A0A2N0B3Q9_9LEPT</name>
<dbReference type="AlphaFoldDB" id="A0A2N0B3Q9"/>
<keyword evidence="6 7" id="KW-0012">Acyltransferase</keyword>
<evidence type="ECO:0000256" key="3">
    <source>
        <dbReference type="ARBA" id="ARBA00022605"/>
    </source>
</evidence>
<evidence type="ECO:0000259" key="8">
    <source>
        <dbReference type="Pfam" id="PF00561"/>
    </source>
</evidence>
<feature type="active site" evidence="7">
    <location>
        <position position="311"/>
    </location>
</feature>
<dbReference type="NCBIfam" id="TIGR02081">
    <property type="entry name" value="metW"/>
    <property type="match status" value="1"/>
</dbReference>
<reference evidence="9" key="1">
    <citation type="submission" date="2017-07" db="EMBL/GenBank/DDBJ databases">
        <title>Leptospira spp. isolated from tropical soils.</title>
        <authorList>
            <person name="Thibeaux R."/>
            <person name="Iraola G."/>
            <person name="Ferres I."/>
            <person name="Bierque E."/>
            <person name="Girault D."/>
            <person name="Soupe-Gilbert M.-E."/>
            <person name="Picardeau M."/>
            <person name="Goarant C."/>
        </authorList>
    </citation>
    <scope>NUCLEOTIDE SEQUENCE [LARGE SCALE GENOMIC DNA]</scope>
    <source>
        <strain evidence="9">ATI7-C-A5</strain>
    </source>
</reference>
<comment type="function">
    <text evidence="7">Transfers an acetyl group from acetyl-CoA to L-homoserine, forming acetyl-L-homoserine.</text>
</comment>
<dbReference type="NCBIfam" id="TIGR01392">
    <property type="entry name" value="homoserO_Ac_trn"/>
    <property type="match status" value="1"/>
</dbReference>
<dbReference type="InterPro" id="IPR008220">
    <property type="entry name" value="HAT_MetX-like"/>
</dbReference>
<comment type="subcellular location">
    <subcellularLocation>
        <location evidence="7">Cytoplasm</location>
    </subcellularLocation>
</comment>
<comment type="catalytic activity">
    <reaction evidence="7">
        <text>L-homoserine + acetyl-CoA = O-acetyl-L-homoserine + CoA</text>
        <dbReference type="Rhea" id="RHEA:13701"/>
        <dbReference type="ChEBI" id="CHEBI:57287"/>
        <dbReference type="ChEBI" id="CHEBI:57288"/>
        <dbReference type="ChEBI" id="CHEBI:57476"/>
        <dbReference type="ChEBI" id="CHEBI:57716"/>
        <dbReference type="EC" id="2.3.1.31"/>
    </reaction>
</comment>
<keyword evidence="5 7" id="KW-0486">Methionine biosynthesis</keyword>
<feature type="active site" description="Nucleophile" evidence="7">
    <location>
        <position position="153"/>
    </location>
</feature>
<dbReference type="Pfam" id="PF00561">
    <property type="entry name" value="Abhydrolase_1"/>
    <property type="match status" value="1"/>
</dbReference>
<dbReference type="SUPFAM" id="SSF53335">
    <property type="entry name" value="S-adenosyl-L-methionine-dependent methyltransferases"/>
    <property type="match status" value="1"/>
</dbReference>
<dbReference type="GO" id="GO:0009086">
    <property type="term" value="P:methionine biosynthetic process"/>
    <property type="evidence" value="ECO:0007669"/>
    <property type="project" value="UniProtKB-UniRule"/>
</dbReference>
<dbReference type="Gene3D" id="3.40.50.150">
    <property type="entry name" value="Vaccinia Virus protein VP39"/>
    <property type="match status" value="1"/>
</dbReference>
<dbReference type="EMBL" id="NPEF01000354">
    <property type="protein sequence ID" value="PJZ91176.1"/>
    <property type="molecule type" value="Genomic_DNA"/>
</dbReference>
<gene>
    <name evidence="7" type="primary">metXA</name>
    <name evidence="9" type="ORF">CH379_20125</name>
</gene>
<dbReference type="HAMAP" id="MF_00296">
    <property type="entry name" value="MetX_acyltransf"/>
    <property type="match status" value="1"/>
</dbReference>
<dbReference type="OrthoDB" id="9800754at2"/>
<dbReference type="FunFam" id="1.10.1740.110:FF:000001">
    <property type="entry name" value="Homoserine O-acetyltransferase"/>
    <property type="match status" value="1"/>
</dbReference>
<feature type="binding site" evidence="7">
    <location>
        <position position="345"/>
    </location>
    <ligand>
        <name>substrate</name>
    </ligand>
</feature>
<dbReference type="InterPro" id="IPR000073">
    <property type="entry name" value="AB_hydrolase_1"/>
</dbReference>
<evidence type="ECO:0000256" key="7">
    <source>
        <dbReference type="HAMAP-Rule" id="MF_00296"/>
    </source>
</evidence>
<proteinExistence type="inferred from homology"/>
<feature type="binding site" evidence="7">
    <location>
        <position position="221"/>
    </location>
    <ligand>
        <name>substrate</name>
    </ligand>
</feature>
<dbReference type="SUPFAM" id="SSF53474">
    <property type="entry name" value="alpha/beta-Hydrolases"/>
    <property type="match status" value="1"/>
</dbReference>
<dbReference type="CDD" id="cd02440">
    <property type="entry name" value="AdoMet_MTases"/>
    <property type="match status" value="1"/>
</dbReference>
<dbReference type="InterPro" id="IPR029063">
    <property type="entry name" value="SAM-dependent_MTases_sf"/>
</dbReference>
<comment type="subunit">
    <text evidence="1 7">Homodimer.</text>
</comment>
<keyword evidence="4 7" id="KW-0808">Transferase</keyword>
<comment type="caution">
    <text evidence="9">The sequence shown here is derived from an EMBL/GenBank/DDBJ whole genome shotgun (WGS) entry which is preliminary data.</text>
</comment>
<evidence type="ECO:0000256" key="1">
    <source>
        <dbReference type="ARBA" id="ARBA00011738"/>
    </source>
</evidence>
<dbReference type="Gene3D" id="3.40.50.1820">
    <property type="entry name" value="alpha/beta hydrolase"/>
    <property type="match status" value="1"/>
</dbReference>
<feature type="active site" evidence="7">
    <location>
        <position position="344"/>
    </location>
</feature>
<protein>
    <recommendedName>
        <fullName evidence="7">Homoserine O-acetyltransferase</fullName>
        <shortName evidence="7">HAT</shortName>
        <ecNumber evidence="7">2.3.1.31</ecNumber>
    </recommendedName>
    <alternativeName>
        <fullName evidence="7">Homoserine transacetylase</fullName>
        <shortName evidence="7">HTA</shortName>
    </alternativeName>
</protein>
<sequence length="552" mass="62037">MRESDSIGIVKTQFAEFKELPLDNGSVLSPVVVAYETYGTLSPSKDNAILICHALSGDAHAAGYHSEADKKPGWWDDYIGPGKSFDTNQYFIVCSNVIGGCKGSSGPLSIHPETGTPYGSRFPFVSIQDMVRAQKRLVESLGIERLFCVAGGSMGGMQALEWSIAYPDALLNCIVMASTAEHSAMQIAFNEVGRQAILSDPNWNNGLYEENSPRKGLALARMVGHITYLSDDKMREKFGRNPPRGNILTTDFAVGSYLIYQGESFVDRFDANSYIYVTKALDHYSLGKGKVLTEALSPATCRFLVVSYSSDWLYPPEQSREIVKSLEAADKRVFYLELHSGEGHDSFLLKNSKQIEILKGLRERPDFAYILKLIPSGSRVLDLGCGNGTLLYLLKEKGIRGQGIEKDEDCIVECIQRGVYVHHGDIDEGLEHHQDKRFDYVILNQTIQETRNPGEILKESLRIGKKVIVAFPNFGHWKVRWKILTTGKTPVTDLLPYRWFNTPNLHFLSVLDFIEFCEIQKFKIENSAYFRDLSQVRFRPNFFSKLALFVIS</sequence>
<dbReference type="EC" id="2.3.1.31" evidence="7"/>
<comment type="caution">
    <text evidence="7">Lacks conserved residue(s) required for the propagation of feature annotation.</text>
</comment>
<evidence type="ECO:0000256" key="5">
    <source>
        <dbReference type="ARBA" id="ARBA00023167"/>
    </source>
</evidence>
<dbReference type="InterPro" id="IPR029058">
    <property type="entry name" value="AB_hydrolase_fold"/>
</dbReference>
<organism evidence="9">
    <name type="scientific">Leptospira ellisii</name>
    <dbReference type="NCBI Taxonomy" id="2023197"/>
    <lineage>
        <taxon>Bacteria</taxon>
        <taxon>Pseudomonadati</taxon>
        <taxon>Spirochaetota</taxon>
        <taxon>Spirochaetia</taxon>
        <taxon>Leptospirales</taxon>
        <taxon>Leptospiraceae</taxon>
        <taxon>Leptospira</taxon>
    </lineage>
</organism>
<dbReference type="PANTHER" id="PTHR32268">
    <property type="entry name" value="HOMOSERINE O-ACETYLTRANSFERASE"/>
    <property type="match status" value="1"/>
</dbReference>
<evidence type="ECO:0000256" key="4">
    <source>
        <dbReference type="ARBA" id="ARBA00022679"/>
    </source>
</evidence>
<dbReference type="PANTHER" id="PTHR32268:SF11">
    <property type="entry name" value="HOMOSERINE O-ACETYLTRANSFERASE"/>
    <property type="match status" value="1"/>
</dbReference>
<dbReference type="GO" id="GO:0004414">
    <property type="term" value="F:homoserine O-acetyltransferase activity"/>
    <property type="evidence" value="ECO:0007669"/>
    <property type="project" value="UniProtKB-UniRule"/>
</dbReference>
<dbReference type="Gene3D" id="1.10.1740.110">
    <property type="match status" value="1"/>
</dbReference>
<dbReference type="InterPro" id="IPR010743">
    <property type="entry name" value="Methionine_synth_MetW"/>
</dbReference>
<keyword evidence="3 7" id="KW-0028">Amino-acid biosynthesis</keyword>
<comment type="pathway">
    <text evidence="7">Amino-acid biosynthesis; L-methionine biosynthesis via de novo pathway; O-acetyl-L-homoserine from L-homoserine: step 1/1.</text>
</comment>
<feature type="domain" description="AB hydrolase-1" evidence="8">
    <location>
        <begin position="47"/>
        <end position="334"/>
    </location>
</feature>
<dbReference type="GO" id="GO:0009092">
    <property type="term" value="P:homoserine metabolic process"/>
    <property type="evidence" value="ECO:0007669"/>
    <property type="project" value="TreeGrafter"/>
</dbReference>
<dbReference type="NCBIfam" id="NF001209">
    <property type="entry name" value="PRK00175.1"/>
    <property type="match status" value="1"/>
</dbReference>
<dbReference type="Pfam" id="PF07021">
    <property type="entry name" value="MetW"/>
    <property type="match status" value="1"/>
</dbReference>
<accession>A0A2N0B3Q9</accession>
<evidence type="ECO:0000256" key="2">
    <source>
        <dbReference type="ARBA" id="ARBA00022490"/>
    </source>
</evidence>
<dbReference type="UniPathway" id="UPA00051">
    <property type="reaction ID" value="UER00074"/>
</dbReference>
<comment type="similarity">
    <text evidence="7">Belongs to the AB hydrolase superfamily. MetX family.</text>
</comment>
<dbReference type="GO" id="GO:0005737">
    <property type="term" value="C:cytoplasm"/>
    <property type="evidence" value="ECO:0007669"/>
    <property type="project" value="UniProtKB-SubCell"/>
</dbReference>
<keyword evidence="2 7" id="KW-0963">Cytoplasm</keyword>
<evidence type="ECO:0000313" key="9">
    <source>
        <dbReference type="EMBL" id="PJZ91176.1"/>
    </source>
</evidence>
<evidence type="ECO:0000256" key="6">
    <source>
        <dbReference type="ARBA" id="ARBA00023315"/>
    </source>
</evidence>